<accession>A0ABP7XGV7</accession>
<keyword evidence="5" id="KW-1185">Reference proteome</keyword>
<evidence type="ECO:0000313" key="4">
    <source>
        <dbReference type="EMBL" id="GAA4113748.1"/>
    </source>
</evidence>
<feature type="region of interest" description="Disordered" evidence="3">
    <location>
        <begin position="3250"/>
        <end position="3271"/>
    </location>
</feature>
<dbReference type="InterPro" id="IPR018511">
    <property type="entry name" value="Hemolysin-typ_Ca-bd_CS"/>
</dbReference>
<protein>
    <recommendedName>
        <fullName evidence="6">Calcium-binding protein</fullName>
    </recommendedName>
</protein>
<feature type="compositionally biased region" description="Acidic residues" evidence="3">
    <location>
        <begin position="1996"/>
        <end position="2005"/>
    </location>
</feature>
<sequence>MRSQRSDMQFVRRTARTVVPPTVVAVVAALMAFVPVAPAQAVADQAASDVRVGLINLGNAVGGAAVQPALATDFPLTDVSPARILELSTAIGERVTEDFLAKTDVGINELPSVFADDPALELIPTASLADAPAGSRDWIFRVSLDSALPVAVTYDDGQLRFGTAELKDGEAVTRLTGDFRVRYNPNAIPLRKFSVVGNSDMTFRTWTRTAGSSGTTAQTLPIEKFPAVDGFIEVGAQGTGKIDSSTVIRMRDPNGRGGLTTEDLQFSTPEELFATRQQPGAGDVTMNVDLTTPLDPDAAGSVKVTTRAEDATGPYADPVTDRNGRLLSLTALTRAQALASYAGYSAAVSAAEGSVDTQIPLLDLSLTDIFSPGADLASILQQQSVATITCGAADTSPPTGTPRPGQAQYCQAVVNGLTVDTDKPIVWSTPDDGVSITGTTAGTAAETPTANVKVTGATGFTVLQVSFYSRGKKMTARTPLQSIQELSRTIKGLGLDGGLTYDADNHSLEVAVQTRDTSREERDAATGAGGNLAPVTGLSGLCQAQDGVSPRECVVKDPDSSQNPQAGSATVVSEDRWFQATFGIGLVPPAAAPRAGDPAPKDPVTYLKPGADGVIWRLGSLSATLDGIAKMAARIGFLKVDVDVTDYSLTTDADKPAAQVAVKADDLGTVTLDGGSVGDAIDVTRLLTYTAQPAVIRGARATAHLEVQDAPDAGGTRPIGAAGSVDVVWNSLAANKLPKATPLGDYAKLRLLDVVPSRQGTMGADTDKTTLVDPNADFFKQFGLTASMSESERTVDKSLYDTDPIDDDRTLCSRFIVDSATSLTCVGGPASEKKVTAANESGYVFQPGHGYVINGDPEALRDLIIGNYLSILSTFQSPEADGASKTLPLFDLLPGDVSDATKALAKLIGQVQADASAETPTKDVSTLQGMLSAMRFYAPGLTQTINLQSGGVRDGGVLDFSSALSVAAPSAGNEPTIPLRVPLGDSQVRILAGDDQVKIAVKPTSTAKVHFQVNLADVSTDVVTDSAMTQTVHTLDDASSVSTARTKLSGKSVEFGSTQATSGAAADINVKLGIKVSTAPVAASGSTVPIGDLLASLKQTRTIDGTPATCASGNTAPGKAACLDLPLKSMDGATDLPKLQVAFGPDDSSGGTGYDISAQPLAYWFLADSLTGLSKELANGLDGSIVDKTFPLIGTDLDGGADIPSAVNAYLAKARTQLTDLRDSAAVTDTTTAAQLRTKLATAFNAVVAPNITPKNVAASDIKLICNDSPCADSAAFSTITSIDLPLEISGNAPNEKVTFDAGLGGSPIKSDRDVPTTTKWTLKVAIGIKRGSGPYIKLQPDAGASKVDVLTAKVSAHLAPYSSQNCHEWGRADNWENLNGKGANTVPANKAAGCADAFVGKMPAVLVERTDETNGFDDAVVTVSLAGGDSANDYRSFLPALYDVKVPFSTTVVGEGGLHLYFEGWASEIGFFDLLGGIDMDWKDGEFADSGLELSDLTMDSKTFYDMTVGGLAKAVDWLKPLNPVLDVLNAPIPVVSDISELIGKDPVTLLSLLATFGGRSIEMFTKLVSLISTVAKLPGYTGSDRFVKVGETHGFTVSAGAMKVSACGEKKGEKGGKVEACEAPGDTFKKATGLAPQDPPSGSTSFSAEASYTGASLSLPILEDASQMSDLLLGNGDVTLAYVDLGTASATAGVEYSYGPIMLGPVPVTAFIGFDVGLEARAAFGFDTRALSQQVENADEGATHELSDAGGTLKIFKDGFYIDDLDSSGADVPEINLTFTVKAGAKIDIGFASAGIEGGVTMDLGLDAYDPNGDGKIYTDEFVGTDNAECAFSVSSGLIFFLRAFFNVDLFITEINESWTIVESPRITLFEFSCETEKPVLAEVSGNDLILNAGSRAAQRKVSVGNPNEKFTLKQTTGVHDGKVTIEVSAFGVVQSYDVPQGGTVKADMGGGTDIVRLYPGQTVTTTASGITVDSIPFMLKGDVKGGDGNDTIEGGEGDDTFDGGDGNDSIKGGNGNDNLIGGIGDDTLDGAGGQDSVDGGDGRDRVSGGPGADDVEGSTGDDSLDGGLGVDPDSLFPTSVAAKIAPVLDAGDLVVGGDGSDNITGGDGSDVVVGGSYGGTPSFDATTTVKVTGINVDDLVNVTVTIKTLALPSEASIRNECAQPGTVSGLVIDTVTGGNGRDYVVGGGGADSLTGGGGDDLICGRSGDDLLIGDGDDVVTSKQGADEIRGGAGGDRIYASGGADNVFADAGDDLVRAGLGDDTVDGGLGRDLLLGEGGKDTLTGDGGASSGTTQSTARLIVCAPATTVVNGLIDLNGDLSGDLLDDGTLEGLRVQDGKLYGVNGALYTGMLGGTVFKSGQADIDGNGVIQKRARVNGVVTVFGDTGVLQLAGMTLNSTGNPNDAGAIGDGDCLLGGDDADTISGQTGGDYIDAGEGDDTAVHGDAGDDLVRGGNGNDLLHGDAGADLMVSDAGDDISYGDAGNDVVRGGLGSDLLAGGSDVAGATDGTDEIIGDGGNDVLAGGNALLSRTPIANTAIAGVGATLLTTPVGSGADDAVYGGYGNDWVFGQTGNDSVFGGPDDDVVEGDQGDDLVQGDDGSDMLVGGSSTSGAITLDRSGAGIADGNDTVNGDVGVDSLDGIDVLAGDNARMNPADPSRSVRSTWPRIMPTADVTLFDGTTTVAPTIGGNDTLTGGAKQDLLLGQGGNDVLTGEAGEDALEGGSGADTLSGGDDDDQIIGGSWTPNAYDANVSGIGDTITAGAGNDVVVADNGTITEDPIFFRDIVKLHDVPAAGAAAASNVGGDDVVSAGDGDDQVYGQSGSDNLSGGSGNDQLEGMSGSDTVRGDAGDDIIVGGTSTTDGAIDATRSGQGQRDGADVLDGGTGKDAVAGDNARILPPSAAGAKPSVFLFDTGRSAPTSTAAGDTISGGTEDDLLFGQAGNDSIFSGSGNDLAEGGAGVDQITGDDGDDAIIGGGSTAGALNDQRSGADLPDGDDRIDAGAGNDIVAGDNARLDPWTANVTATSPAWVVKLYDIQLRADVPAAADVSGSDLIVGGTGDDRLYGQAGNDTIRAGDGIDIVEGDAGADQITGDAGDDTLTGGNSTATGEMSADRSATGQPDGVDQIDGGLGDDVIAGDNARLDRTANIRLDGSLSRWVTLFDVQTGGSTGVTGVGAGDVLTGGDGRDLVFGQVGNDQISAGTGDDYAEGDSGDDSINGDAGQDDLLGGASAANGVVINLVVDRLLTSPNGTTDSSAAGVTDGNDTIDGGDGTDVVLGDNGRITRNGQSMTGASGVFAVRQVAMGDTAPGATAGSDRITGGAGDDDLYGQFDATGSNRAKLTYLGQTVGGDILDGGTGEDALVGDQGVDVPTAAASLGRVDTTIEVPNTFARELVRVTGTLVRVVTLTQPTVGGADVILGQTGVDSIHAGAGADVVNAGAGADAVFGGDGDDALWGGADHDRIFGGAGADFLDVKRRSVDSALWTSVAPTEDMDNVKTTVNGSDLLFGGSGPDAMQGDQADAGGVQGDRLADWYGSYNKYVQCTPSNGIQTITTYNATVAQRLIDIAVAIGAVGDAEVASVADSRTESSPAFPDAGVNYGC</sequence>
<feature type="region of interest" description="Disordered" evidence="3">
    <location>
        <begin position="3199"/>
        <end position="3222"/>
    </location>
</feature>
<dbReference type="InterPro" id="IPR011049">
    <property type="entry name" value="Serralysin-like_metalloprot_C"/>
</dbReference>
<feature type="region of interest" description="Disordered" evidence="3">
    <location>
        <begin position="3087"/>
        <end position="3120"/>
    </location>
</feature>
<comment type="subcellular location">
    <subcellularLocation>
        <location evidence="1">Secreted</location>
    </subcellularLocation>
</comment>
<evidence type="ECO:0000256" key="1">
    <source>
        <dbReference type="ARBA" id="ARBA00004613"/>
    </source>
</evidence>
<feature type="region of interest" description="Disordered" evidence="3">
    <location>
        <begin position="2799"/>
        <end position="2886"/>
    </location>
</feature>
<gene>
    <name evidence="4" type="ORF">GCM10022215_11140</name>
</gene>
<name>A0ABP7XGV7_9ACTN</name>
<dbReference type="PRINTS" id="PR00313">
    <property type="entry name" value="CABNDNGRPT"/>
</dbReference>
<feature type="compositionally biased region" description="Low complexity" evidence="3">
    <location>
        <begin position="2799"/>
        <end position="2828"/>
    </location>
</feature>
<dbReference type="SUPFAM" id="SSF51120">
    <property type="entry name" value="beta-Roll"/>
    <property type="match status" value="9"/>
</dbReference>
<organism evidence="4 5">
    <name type="scientific">Nocardioides fonticola</name>
    <dbReference type="NCBI Taxonomy" id="450363"/>
    <lineage>
        <taxon>Bacteria</taxon>
        <taxon>Bacillati</taxon>
        <taxon>Actinomycetota</taxon>
        <taxon>Actinomycetes</taxon>
        <taxon>Propionibacteriales</taxon>
        <taxon>Nocardioidaceae</taxon>
        <taxon>Nocardioides</taxon>
    </lineage>
</organism>
<evidence type="ECO:0008006" key="6">
    <source>
        <dbReference type="Google" id="ProtNLM"/>
    </source>
</evidence>
<dbReference type="InterPro" id="IPR050557">
    <property type="entry name" value="RTX_toxin/Mannuronan_C5-epim"/>
</dbReference>
<dbReference type="InterPro" id="IPR001343">
    <property type="entry name" value="Hemolysn_Ca-bd"/>
</dbReference>
<evidence type="ECO:0000313" key="5">
    <source>
        <dbReference type="Proteomes" id="UP001501495"/>
    </source>
</evidence>
<comment type="caution">
    <text evidence="4">The sequence shown here is derived from an EMBL/GenBank/DDBJ whole genome shotgun (WGS) entry which is preliminary data.</text>
</comment>
<reference evidence="5" key="1">
    <citation type="journal article" date="2019" name="Int. J. Syst. Evol. Microbiol.">
        <title>The Global Catalogue of Microorganisms (GCM) 10K type strain sequencing project: providing services to taxonomists for standard genome sequencing and annotation.</title>
        <authorList>
            <consortium name="The Broad Institute Genomics Platform"/>
            <consortium name="The Broad Institute Genome Sequencing Center for Infectious Disease"/>
            <person name="Wu L."/>
            <person name="Ma J."/>
        </authorList>
    </citation>
    <scope>NUCLEOTIDE SEQUENCE [LARGE SCALE GENOMIC DNA]</scope>
    <source>
        <strain evidence="5">JCM 16703</strain>
    </source>
</reference>
<dbReference type="Pfam" id="PF00353">
    <property type="entry name" value="HemolysinCabind"/>
    <property type="match status" value="20"/>
</dbReference>
<dbReference type="PROSITE" id="PS00330">
    <property type="entry name" value="HEMOLYSIN_CALCIUM"/>
    <property type="match status" value="3"/>
</dbReference>
<keyword evidence="2" id="KW-0964">Secreted</keyword>
<dbReference type="PANTHER" id="PTHR38340">
    <property type="entry name" value="S-LAYER PROTEIN"/>
    <property type="match status" value="1"/>
</dbReference>
<dbReference type="Proteomes" id="UP001501495">
    <property type="component" value="Unassembled WGS sequence"/>
</dbReference>
<evidence type="ECO:0000256" key="3">
    <source>
        <dbReference type="SAM" id="MobiDB-lite"/>
    </source>
</evidence>
<feature type="compositionally biased region" description="Polar residues" evidence="3">
    <location>
        <begin position="3103"/>
        <end position="3118"/>
    </location>
</feature>
<feature type="region of interest" description="Disordered" evidence="3">
    <location>
        <begin position="1989"/>
        <end position="2074"/>
    </location>
</feature>
<evidence type="ECO:0000256" key="2">
    <source>
        <dbReference type="ARBA" id="ARBA00022525"/>
    </source>
</evidence>
<proteinExistence type="predicted"/>
<feature type="compositionally biased region" description="Low complexity" evidence="3">
    <location>
        <begin position="3258"/>
        <end position="3271"/>
    </location>
</feature>
<dbReference type="Gene3D" id="2.150.10.10">
    <property type="entry name" value="Serralysin-like metalloprotease, C-terminal"/>
    <property type="match status" value="7"/>
</dbReference>
<feature type="region of interest" description="Disordered" evidence="3">
    <location>
        <begin position="2714"/>
        <end position="2744"/>
    </location>
</feature>
<feature type="compositionally biased region" description="Low complexity" evidence="3">
    <location>
        <begin position="3091"/>
        <end position="3102"/>
    </location>
</feature>
<dbReference type="EMBL" id="BAAAZH010000010">
    <property type="protein sequence ID" value="GAA4113748.1"/>
    <property type="molecule type" value="Genomic_DNA"/>
</dbReference>
<dbReference type="PANTHER" id="PTHR38340:SF1">
    <property type="entry name" value="S-LAYER PROTEIN"/>
    <property type="match status" value="1"/>
</dbReference>